<proteinExistence type="predicted"/>
<name>A0A6I4I0T8_9SPHI</name>
<dbReference type="KEGG" id="mgik:GO620_009245"/>
<gene>
    <name evidence="1" type="ORF">GO620_009245</name>
</gene>
<evidence type="ECO:0000313" key="2">
    <source>
        <dbReference type="Proteomes" id="UP000429232"/>
    </source>
</evidence>
<dbReference type="AlphaFoldDB" id="A0A6I4I0T8"/>
<protein>
    <submittedName>
        <fullName evidence="1">Uncharacterized protein</fullName>
    </submittedName>
</protein>
<dbReference type="Proteomes" id="UP000429232">
    <property type="component" value="Chromosome"/>
</dbReference>
<sequence>MKNSPLEGLFLLANICANQLNINLYALKRALWVNKFSIVEYFAPETGNILQKKSPALGGTF</sequence>
<organism evidence="1 2">
    <name type="scientific">Mucilaginibacter ginkgonis</name>
    <dbReference type="NCBI Taxonomy" id="2682091"/>
    <lineage>
        <taxon>Bacteria</taxon>
        <taxon>Pseudomonadati</taxon>
        <taxon>Bacteroidota</taxon>
        <taxon>Sphingobacteriia</taxon>
        <taxon>Sphingobacteriales</taxon>
        <taxon>Sphingobacteriaceae</taxon>
        <taxon>Mucilaginibacter</taxon>
    </lineage>
</organism>
<accession>A0A6I4I0T8</accession>
<evidence type="ECO:0000313" key="1">
    <source>
        <dbReference type="EMBL" id="QQL48379.1"/>
    </source>
</evidence>
<keyword evidence="2" id="KW-1185">Reference proteome</keyword>
<dbReference type="EMBL" id="CP066775">
    <property type="protein sequence ID" value="QQL48379.1"/>
    <property type="molecule type" value="Genomic_DNA"/>
</dbReference>
<reference evidence="1 2" key="1">
    <citation type="submission" date="2020-12" db="EMBL/GenBank/DDBJ databases">
        <title>HMF7856_wgs.fasta genome submission.</title>
        <authorList>
            <person name="Kang H."/>
            <person name="Kim H."/>
            <person name="Joh K."/>
        </authorList>
    </citation>
    <scope>NUCLEOTIDE SEQUENCE [LARGE SCALE GENOMIC DNA]</scope>
    <source>
        <strain evidence="1 2">HMF7856</strain>
    </source>
</reference>
<dbReference type="RefSeq" id="WP_157525982.1">
    <property type="nucleotide sequence ID" value="NZ_CP066775.1"/>
</dbReference>